<dbReference type="InterPro" id="IPR017853">
    <property type="entry name" value="GH"/>
</dbReference>
<feature type="chain" id="PRO_5012087102" description="Beta-galactosidase" evidence="11">
    <location>
        <begin position="24"/>
        <end position="701"/>
    </location>
</feature>
<keyword evidence="6" id="KW-0862">Zinc</keyword>
<keyword evidence="7 8" id="KW-0326">Glycosidase</keyword>
<comment type="similarity">
    <text evidence="2 8">Belongs to the glycosyl hydrolase 42 family.</text>
</comment>
<dbReference type="GO" id="GO:0046872">
    <property type="term" value="F:metal ion binding"/>
    <property type="evidence" value="ECO:0007669"/>
    <property type="project" value="UniProtKB-KW"/>
</dbReference>
<dbReference type="SUPFAM" id="SSF51445">
    <property type="entry name" value="(Trans)glycosidases"/>
    <property type="match status" value="1"/>
</dbReference>
<evidence type="ECO:0000256" key="4">
    <source>
        <dbReference type="ARBA" id="ARBA00022723"/>
    </source>
</evidence>
<feature type="signal peptide" evidence="11">
    <location>
        <begin position="1"/>
        <end position="23"/>
    </location>
</feature>
<evidence type="ECO:0000256" key="2">
    <source>
        <dbReference type="ARBA" id="ARBA00005940"/>
    </source>
</evidence>
<dbReference type="CDD" id="cd03143">
    <property type="entry name" value="A4_beta-galactosidase_middle_domain"/>
    <property type="match status" value="1"/>
</dbReference>
<evidence type="ECO:0000256" key="10">
    <source>
        <dbReference type="PIRSR" id="PIRSR001084-2"/>
    </source>
</evidence>
<dbReference type="KEGG" id="sya:A6768_20200"/>
<dbReference type="GO" id="GO:0005975">
    <property type="term" value="P:carbohydrate metabolic process"/>
    <property type="evidence" value="ECO:0007669"/>
    <property type="project" value="InterPro"/>
</dbReference>
<dbReference type="Gene3D" id="3.40.50.880">
    <property type="match status" value="1"/>
</dbReference>
<evidence type="ECO:0000259" key="13">
    <source>
        <dbReference type="Pfam" id="PF08532"/>
    </source>
</evidence>
<dbReference type="EMBL" id="CP023741">
    <property type="protein sequence ID" value="ATI82091.1"/>
    <property type="molecule type" value="Genomic_DNA"/>
</dbReference>
<reference evidence="14 15" key="1">
    <citation type="submission" date="2017-10" db="EMBL/GenBank/DDBJ databases">
        <title>Sphingobium yanoikuyae S72.</title>
        <authorList>
            <person name="Sanchez E."/>
            <person name="Bustos P."/>
            <person name="Mendoza P."/>
            <person name="Guo X."/>
            <person name="Mendoza A."/>
        </authorList>
    </citation>
    <scope>NUCLEOTIDE SEQUENCE [LARGE SCALE GENOMIC DNA]</scope>
    <source>
        <strain evidence="14 15">S72</strain>
    </source>
</reference>
<feature type="binding site" evidence="10">
    <location>
        <position position="143"/>
    </location>
    <ligand>
        <name>substrate</name>
    </ligand>
</feature>
<dbReference type="InterPro" id="IPR029062">
    <property type="entry name" value="Class_I_gatase-like"/>
</dbReference>
<evidence type="ECO:0000256" key="11">
    <source>
        <dbReference type="SAM" id="SignalP"/>
    </source>
</evidence>
<gene>
    <name evidence="14" type="ORF">A6768_20200</name>
</gene>
<dbReference type="Pfam" id="PF08532">
    <property type="entry name" value="Glyco_hydro_42M"/>
    <property type="match status" value="1"/>
</dbReference>
<dbReference type="PIRSF" id="PIRSF001084">
    <property type="entry name" value="B-galactosidase"/>
    <property type="match status" value="1"/>
</dbReference>
<dbReference type="InterPro" id="IPR003476">
    <property type="entry name" value="Glyco_hydro_42"/>
</dbReference>
<dbReference type="PANTHER" id="PTHR36447:SF2">
    <property type="entry name" value="BETA-GALACTOSIDASE YESZ"/>
    <property type="match status" value="1"/>
</dbReference>
<dbReference type="AlphaFoldDB" id="A0A291N4A3"/>
<dbReference type="Pfam" id="PF02449">
    <property type="entry name" value="Glyco_hydro_42"/>
    <property type="match status" value="1"/>
</dbReference>
<dbReference type="InterPro" id="IPR013529">
    <property type="entry name" value="Glyco_hydro_42_N"/>
</dbReference>
<evidence type="ECO:0000256" key="7">
    <source>
        <dbReference type="ARBA" id="ARBA00023295"/>
    </source>
</evidence>
<dbReference type="EC" id="3.2.1.23" evidence="3 8"/>
<comment type="catalytic activity">
    <reaction evidence="1 8">
        <text>Hydrolysis of terminal non-reducing beta-D-galactose residues in beta-D-galactosides.</text>
        <dbReference type="EC" id="3.2.1.23"/>
    </reaction>
</comment>
<dbReference type="Proteomes" id="UP000219422">
    <property type="component" value="Chromosome"/>
</dbReference>
<evidence type="ECO:0000256" key="5">
    <source>
        <dbReference type="ARBA" id="ARBA00022801"/>
    </source>
</evidence>
<dbReference type="PANTHER" id="PTHR36447">
    <property type="entry name" value="BETA-GALACTOSIDASE GANA"/>
    <property type="match status" value="1"/>
</dbReference>
<keyword evidence="4" id="KW-0479">Metal-binding</keyword>
<evidence type="ECO:0000256" key="6">
    <source>
        <dbReference type="ARBA" id="ARBA00022833"/>
    </source>
</evidence>
<feature type="active site" description="Proton donor" evidence="9">
    <location>
        <position position="182"/>
    </location>
</feature>
<dbReference type="GeneID" id="57779178"/>
<protein>
    <recommendedName>
        <fullName evidence="3 8">Beta-galactosidase</fullName>
        <shortName evidence="8">Beta-gal</shortName>
        <ecNumber evidence="3 8">3.2.1.23</ecNumber>
    </recommendedName>
</protein>
<feature type="domain" description="Beta-galactosidase trimerisation" evidence="13">
    <location>
        <begin position="421"/>
        <end position="625"/>
    </location>
</feature>
<sequence>MMMKGLWAASLMGLTIAASPLGAQPAVHQSRATQFADKPAIAVGVAWYPEQWPEQRWDVDLAMMKATGFNVVRIGEFAWSAMEPAEGQFDFAWMDRAIAAAKRHGFMIVIGTPSAAPPAWLSQKYPDTLRVDENGTRAGHGGRRHFSFASARYRDFSRRIAVEMAKRYGRDPSVVGWQIDNEVGPPSFDPESVAAWHRFLKARYGSIDTLNQRWTTQYWSQHYNDFDQVPLHATGQQNPGLLLDFKHFTSATWTDYVQNQAQAIRPLIDSRAFITTNTMFWNAGFDHFQMHRDLDIASWDNYIPDGRPDWVANGANHDLVRGYKRRNFWLMETQPGRVDWVPVNRALDPGQTREMAWQAVSHGADAVLYWQWRPAANGQETYHGAVLGQDGEPNPIHAEIARTAKDMTAAAGLLADTQPAARIGFLFSYDSRWAIDLQRHNKAFDPIKAFTDTYRPFRTEAQGVHILSVDDDLSAYPLVVAPNLNVITQAQADRLAAYVRNGGQLLLGARSGMKDDANALWPQRQPGPLADLLGAQIDQYYALDENVGVKGAVTGTASIWAEEIRPTASDVQVLASYDNPGGWLDGKPALVSRRVGKGRITYLGAWLEPAAMAQLADRLIAEAKLQPLVPDAHPDLEISERAGAGKRVLIVINHGTQARPLTPPSGATLAQGDWQDGQIAAHGVALFRLRLPLLSYPGRSC</sequence>
<dbReference type="Gene3D" id="3.20.20.80">
    <property type="entry name" value="Glycosidases"/>
    <property type="match status" value="1"/>
</dbReference>
<evidence type="ECO:0000256" key="8">
    <source>
        <dbReference type="PIRNR" id="PIRNR001084"/>
    </source>
</evidence>
<dbReference type="InterPro" id="IPR013738">
    <property type="entry name" value="Beta_galactosidase_Trimer"/>
</dbReference>
<name>A0A291N4A3_SPHYA</name>
<keyword evidence="11" id="KW-0732">Signal</keyword>
<accession>A0A291N4A3</accession>
<feature type="binding site" evidence="10">
    <location>
        <position position="340"/>
    </location>
    <ligand>
        <name>substrate</name>
    </ligand>
</feature>
<keyword evidence="5 8" id="KW-0378">Hydrolase</keyword>
<feature type="active site" description="Nucleophile" evidence="9">
    <location>
        <position position="332"/>
    </location>
</feature>
<dbReference type="GO" id="GO:0004565">
    <property type="term" value="F:beta-galactosidase activity"/>
    <property type="evidence" value="ECO:0007669"/>
    <property type="project" value="UniProtKB-EC"/>
</dbReference>
<evidence type="ECO:0000256" key="9">
    <source>
        <dbReference type="PIRSR" id="PIRSR001084-1"/>
    </source>
</evidence>
<dbReference type="RefSeq" id="WP_097384800.1">
    <property type="nucleotide sequence ID" value="NZ_CP023741.1"/>
</dbReference>
<feature type="binding site" evidence="10">
    <location>
        <position position="181"/>
    </location>
    <ligand>
        <name>substrate</name>
    </ligand>
</feature>
<feature type="domain" description="Glycoside hydrolase family 42 N-terminal" evidence="12">
    <location>
        <begin position="47"/>
        <end position="408"/>
    </location>
</feature>
<dbReference type="SUPFAM" id="SSF52317">
    <property type="entry name" value="Class I glutamine amidotransferase-like"/>
    <property type="match status" value="1"/>
</dbReference>
<evidence type="ECO:0000256" key="3">
    <source>
        <dbReference type="ARBA" id="ARBA00012756"/>
    </source>
</evidence>
<evidence type="ECO:0000256" key="1">
    <source>
        <dbReference type="ARBA" id="ARBA00001412"/>
    </source>
</evidence>
<evidence type="ECO:0000313" key="15">
    <source>
        <dbReference type="Proteomes" id="UP000219422"/>
    </source>
</evidence>
<proteinExistence type="inferred from homology"/>
<dbReference type="GO" id="GO:0009341">
    <property type="term" value="C:beta-galactosidase complex"/>
    <property type="evidence" value="ECO:0007669"/>
    <property type="project" value="InterPro"/>
</dbReference>
<organism evidence="14 15">
    <name type="scientific">Sphingobium yanoikuyae</name>
    <name type="common">Sphingomonas yanoikuyae</name>
    <dbReference type="NCBI Taxonomy" id="13690"/>
    <lineage>
        <taxon>Bacteria</taxon>
        <taxon>Pseudomonadati</taxon>
        <taxon>Pseudomonadota</taxon>
        <taxon>Alphaproteobacteria</taxon>
        <taxon>Sphingomonadales</taxon>
        <taxon>Sphingomonadaceae</taxon>
        <taxon>Sphingobium</taxon>
    </lineage>
</organism>
<evidence type="ECO:0000259" key="12">
    <source>
        <dbReference type="Pfam" id="PF02449"/>
    </source>
</evidence>
<evidence type="ECO:0000313" key="14">
    <source>
        <dbReference type="EMBL" id="ATI82091.1"/>
    </source>
</evidence>